<evidence type="ECO:0000313" key="10">
    <source>
        <dbReference type="EMBL" id="VDD90770.1"/>
    </source>
</evidence>
<evidence type="ECO:0000256" key="1">
    <source>
        <dbReference type="ARBA" id="ARBA00001947"/>
    </source>
</evidence>
<comment type="cofactor">
    <cofactor evidence="1">
        <name>Zn(2+)</name>
        <dbReference type="ChEBI" id="CHEBI:29105"/>
    </cofactor>
</comment>
<dbReference type="PRINTS" id="PR00756">
    <property type="entry name" value="ALADIPTASE"/>
</dbReference>
<proteinExistence type="inferred from homology"/>
<keyword evidence="6" id="KW-0862">Zinc</keyword>
<keyword evidence="11" id="KW-1185">Reference proteome</keyword>
<evidence type="ECO:0000259" key="8">
    <source>
        <dbReference type="Pfam" id="PF01433"/>
    </source>
</evidence>
<evidence type="ECO:0000256" key="3">
    <source>
        <dbReference type="ARBA" id="ARBA00022670"/>
    </source>
</evidence>
<keyword evidence="7" id="KW-0482">Metalloprotease</keyword>
<dbReference type="GO" id="GO:0016020">
    <property type="term" value="C:membrane"/>
    <property type="evidence" value="ECO:0007669"/>
    <property type="project" value="TreeGrafter"/>
</dbReference>
<dbReference type="SUPFAM" id="SSF63737">
    <property type="entry name" value="Leukotriene A4 hydrolase N-terminal domain"/>
    <property type="match status" value="1"/>
</dbReference>
<keyword evidence="5" id="KW-0378">Hydrolase</keyword>
<dbReference type="GO" id="GO:0008270">
    <property type="term" value="F:zinc ion binding"/>
    <property type="evidence" value="ECO:0007669"/>
    <property type="project" value="InterPro"/>
</dbReference>
<evidence type="ECO:0000313" key="11">
    <source>
        <dbReference type="Proteomes" id="UP000274131"/>
    </source>
</evidence>
<dbReference type="GO" id="GO:0005615">
    <property type="term" value="C:extracellular space"/>
    <property type="evidence" value="ECO:0007669"/>
    <property type="project" value="TreeGrafter"/>
</dbReference>
<dbReference type="GO" id="GO:0006508">
    <property type="term" value="P:proteolysis"/>
    <property type="evidence" value="ECO:0007669"/>
    <property type="project" value="UniProtKB-KW"/>
</dbReference>
<dbReference type="WBParaSite" id="EVEC_0000591001-mRNA-1">
    <property type="protein sequence ID" value="EVEC_0000591001-mRNA-1"/>
    <property type="gene ID" value="EVEC_0000591001"/>
</dbReference>
<evidence type="ECO:0000256" key="4">
    <source>
        <dbReference type="ARBA" id="ARBA00022723"/>
    </source>
</evidence>
<dbReference type="Pfam" id="PF01433">
    <property type="entry name" value="Peptidase_M1"/>
    <property type="match status" value="1"/>
</dbReference>
<keyword evidence="4" id="KW-0479">Metal-binding</keyword>
<dbReference type="InterPro" id="IPR042097">
    <property type="entry name" value="Aminopeptidase_N-like_N_sf"/>
</dbReference>
<evidence type="ECO:0000259" key="9">
    <source>
        <dbReference type="Pfam" id="PF17900"/>
    </source>
</evidence>
<dbReference type="GO" id="GO:0008237">
    <property type="term" value="F:metallopeptidase activity"/>
    <property type="evidence" value="ECO:0007669"/>
    <property type="project" value="UniProtKB-KW"/>
</dbReference>
<evidence type="ECO:0000256" key="6">
    <source>
        <dbReference type="ARBA" id="ARBA00022833"/>
    </source>
</evidence>
<dbReference type="STRING" id="51028.A0A158QAM5"/>
<dbReference type="InterPro" id="IPR001930">
    <property type="entry name" value="Peptidase_M1"/>
</dbReference>
<dbReference type="Proteomes" id="UP000274131">
    <property type="component" value="Unassembled WGS sequence"/>
</dbReference>
<dbReference type="InterPro" id="IPR045357">
    <property type="entry name" value="Aminopeptidase_N-like_N"/>
</dbReference>
<dbReference type="Gene3D" id="2.60.40.1730">
    <property type="entry name" value="tricorn interacting facor f3 domain"/>
    <property type="match status" value="1"/>
</dbReference>
<reference evidence="10 11" key="2">
    <citation type="submission" date="2018-10" db="EMBL/GenBank/DDBJ databases">
        <authorList>
            <consortium name="Pathogen Informatics"/>
        </authorList>
    </citation>
    <scope>NUCLEOTIDE SEQUENCE [LARGE SCALE GENOMIC DNA]</scope>
</reference>
<comment type="similarity">
    <text evidence="2">Belongs to the peptidase M1 family.</text>
</comment>
<dbReference type="GO" id="GO:0005737">
    <property type="term" value="C:cytoplasm"/>
    <property type="evidence" value="ECO:0007669"/>
    <property type="project" value="TreeGrafter"/>
</dbReference>
<dbReference type="SUPFAM" id="SSF55486">
    <property type="entry name" value="Metalloproteases ('zincins'), catalytic domain"/>
    <property type="match status" value="1"/>
</dbReference>
<evidence type="ECO:0000313" key="12">
    <source>
        <dbReference type="WBParaSite" id="EVEC_0000591001-mRNA-1"/>
    </source>
</evidence>
<dbReference type="InterPro" id="IPR027268">
    <property type="entry name" value="Peptidase_M4/M1_CTD_sf"/>
</dbReference>
<feature type="domain" description="Peptidase M1 membrane alanine aminopeptidase" evidence="8">
    <location>
        <begin position="179"/>
        <end position="373"/>
    </location>
</feature>
<dbReference type="InterPro" id="IPR014782">
    <property type="entry name" value="Peptidase_M1_dom"/>
</dbReference>
<evidence type="ECO:0000256" key="7">
    <source>
        <dbReference type="ARBA" id="ARBA00023049"/>
    </source>
</evidence>
<reference evidence="12" key="1">
    <citation type="submission" date="2016-04" db="UniProtKB">
        <authorList>
            <consortium name="WormBaseParasite"/>
        </authorList>
    </citation>
    <scope>IDENTIFICATION</scope>
</reference>
<name>A0A158QAM5_ENTVE</name>
<accession>A0A158QAM5</accession>
<sequence>MFISGRIICVVSMVQHLREELLVIQLAESLQQGEIIMLTISDFQNLRFYEGVVMQNPHRWESKRPWSVVTFFQLRKARTIFPCIDMPMFKASMNLCIKHLKNTYARSNTQIESQSETGEFFETCFQRTPKMSTYLYAFAVYDQMHSIEVSKDEKNMLPEIEIIFSEQMGKEAPNWMKTETVRALNFMKNFTGYAYPLSKLTLFSASLPVQGMENFGLILLNEQWVAYPMYPVAHTILAHEIVHQWVGNIVTIDGWEDLCLQEGLDTYIGYVITEGLSKGPNKLKELQEKRLQAIESESRTRTPIIGEFQTYEDVSALRCFDKPVLFFEMLADGFGPDVVAKFTRSLIKGYAFKNVKFSVWQQLLSEAAGTEIAGKFLKEYFTRPGIPILRARYKDDKITVQQTVAVEAREKNVNNTVLTESPFVIPITASHGPYNPHSVLLINDTEQSFPINDSQLMILDPDSKTYAIIIYEAEMYARLLHCAVKDSCKDIDKERMGHILKDFCWALLNDYLPVSNSGPNSIKLWKEITRLISSANLVQGTCACCMDKKIQKSGEVFCKWHWKDRCEGIQLAKELQKAA</sequence>
<organism evidence="12">
    <name type="scientific">Enterobius vermicularis</name>
    <name type="common">Human pinworm</name>
    <dbReference type="NCBI Taxonomy" id="51028"/>
    <lineage>
        <taxon>Eukaryota</taxon>
        <taxon>Metazoa</taxon>
        <taxon>Ecdysozoa</taxon>
        <taxon>Nematoda</taxon>
        <taxon>Chromadorea</taxon>
        <taxon>Rhabditida</taxon>
        <taxon>Spirurina</taxon>
        <taxon>Oxyuridomorpha</taxon>
        <taxon>Oxyuroidea</taxon>
        <taxon>Oxyuridae</taxon>
        <taxon>Enterobius</taxon>
    </lineage>
</organism>
<gene>
    <name evidence="10" type="ORF">EVEC_LOCUS5521</name>
</gene>
<dbReference type="PANTHER" id="PTHR11533:SF294">
    <property type="entry name" value="THYROTROPIN-RELEASING HORMONE-DEGRADING ECTOENZYME"/>
    <property type="match status" value="1"/>
</dbReference>
<dbReference type="AlphaFoldDB" id="A0A158QAM5"/>
<evidence type="ECO:0000256" key="5">
    <source>
        <dbReference type="ARBA" id="ARBA00022801"/>
    </source>
</evidence>
<dbReference type="Gene3D" id="1.10.390.10">
    <property type="entry name" value="Neutral Protease Domain 2"/>
    <property type="match status" value="1"/>
</dbReference>
<dbReference type="EMBL" id="UXUI01008190">
    <property type="protein sequence ID" value="VDD90770.1"/>
    <property type="molecule type" value="Genomic_DNA"/>
</dbReference>
<protein>
    <submittedName>
        <fullName evidence="12">Peptidase_M1 domain-containing protein</fullName>
    </submittedName>
</protein>
<evidence type="ECO:0000256" key="2">
    <source>
        <dbReference type="ARBA" id="ARBA00010136"/>
    </source>
</evidence>
<dbReference type="Pfam" id="PF17900">
    <property type="entry name" value="Peptidase_M1_N"/>
    <property type="match status" value="1"/>
</dbReference>
<dbReference type="PANTHER" id="PTHR11533">
    <property type="entry name" value="PROTEASE M1 ZINC METALLOPROTEASE"/>
    <property type="match status" value="1"/>
</dbReference>
<dbReference type="InterPro" id="IPR050344">
    <property type="entry name" value="Peptidase_M1_aminopeptidases"/>
</dbReference>
<keyword evidence="3" id="KW-0645">Protease</keyword>
<dbReference type="OrthoDB" id="10031169at2759"/>
<feature type="domain" description="Aminopeptidase N-like N-terminal" evidence="9">
    <location>
        <begin position="16"/>
        <end position="135"/>
    </location>
</feature>